<feature type="disulfide bond" evidence="13">
    <location>
        <begin position="598"/>
        <end position="602"/>
    </location>
</feature>
<keyword evidence="17" id="KW-1185">Reference proteome</keyword>
<dbReference type="InterPro" id="IPR011001">
    <property type="entry name" value="Saposin-like"/>
</dbReference>
<dbReference type="SUPFAM" id="SSF56300">
    <property type="entry name" value="Metallo-dependent phosphatases"/>
    <property type="match status" value="1"/>
</dbReference>
<dbReference type="Gene3D" id="3.60.21.10">
    <property type="match status" value="1"/>
</dbReference>
<dbReference type="InterPro" id="IPR011160">
    <property type="entry name" value="Sphingomy_PDE"/>
</dbReference>
<comment type="function">
    <text evidence="11">Converts sphingomyelin to ceramide.</text>
</comment>
<evidence type="ECO:0000313" key="17">
    <source>
        <dbReference type="Proteomes" id="UP000007797"/>
    </source>
</evidence>
<evidence type="ECO:0000256" key="2">
    <source>
        <dbReference type="ARBA" id="ARBA00008234"/>
    </source>
</evidence>
<dbReference type="PIRSF" id="PIRSF000948">
    <property type="entry name" value="Sphingomy_PDE"/>
    <property type="match status" value="1"/>
</dbReference>
<dbReference type="GO" id="GO:0046513">
    <property type="term" value="P:ceramide biosynthetic process"/>
    <property type="evidence" value="ECO:0007669"/>
    <property type="project" value="UniProtKB-ARBA"/>
</dbReference>
<feature type="binding site" evidence="12">
    <location>
        <position position="232"/>
    </location>
    <ligand>
        <name>Zn(2+)</name>
        <dbReference type="ChEBI" id="CHEBI:29105"/>
        <label>1</label>
    </ligand>
</feature>
<dbReference type="GO" id="GO:0016020">
    <property type="term" value="C:membrane"/>
    <property type="evidence" value="ECO:0007669"/>
    <property type="project" value="GOC"/>
</dbReference>
<dbReference type="GeneID" id="14875828"/>
<dbReference type="GO" id="GO:0004767">
    <property type="term" value="F:sphingomyelin phosphodiesterase activity"/>
    <property type="evidence" value="ECO:0007669"/>
    <property type="project" value="UniProtKB-UniRule"/>
</dbReference>
<evidence type="ECO:0000256" key="1">
    <source>
        <dbReference type="ARBA" id="ARBA00004613"/>
    </source>
</evidence>
<dbReference type="KEGG" id="dfa:DFA_05558"/>
<organism evidence="16 17">
    <name type="scientific">Cavenderia fasciculata</name>
    <name type="common">Slime mold</name>
    <name type="synonym">Dictyostelium fasciculatum</name>
    <dbReference type="NCBI Taxonomy" id="261658"/>
    <lineage>
        <taxon>Eukaryota</taxon>
        <taxon>Amoebozoa</taxon>
        <taxon>Evosea</taxon>
        <taxon>Eumycetozoa</taxon>
        <taxon>Dictyostelia</taxon>
        <taxon>Acytosteliales</taxon>
        <taxon>Cavenderiaceae</taxon>
        <taxon>Cavenderia</taxon>
    </lineage>
</organism>
<evidence type="ECO:0000256" key="6">
    <source>
        <dbReference type="ARBA" id="ARBA00022801"/>
    </source>
</evidence>
<keyword evidence="8 13" id="KW-1015">Disulfide bond</keyword>
<evidence type="ECO:0000256" key="11">
    <source>
        <dbReference type="PIRNR" id="PIRNR000948"/>
    </source>
</evidence>
<dbReference type="GO" id="GO:0016798">
    <property type="term" value="F:hydrolase activity, acting on glycosyl bonds"/>
    <property type="evidence" value="ECO:0007669"/>
    <property type="project" value="UniProtKB-KW"/>
</dbReference>
<sequence length="629" mass="71861">MKNWSQTILLLAILFIATTYAHYDSHAEKIAQNPDYPHYLERLKAIPISCALCTVGADILSDLLQVRSLVNDDSNREFKNTLKYNEKREREREREREMINSTQKNASTTIVVNTTIDLCIAFKIELPDVCHGVMNTFVPIIWDVIVTDNINPMTLCELFRICQPNSTATEQHNQFHNNNNNNMNTFSNLDLVKTLEEKPVHTYPDISAQKPIREGNTTFKGKGYFLQLADIHFDAYYLEGSNPNCGKPLCCRDGTGDAGFYGHYQCDIPLVTVKTMFERIVELTQTLPIDLILWTGDSPPHDVWMQTEEKQTTATQTLTELVHLFFPDTIVFPAIGNHESYPADQFILPDKQWLLNDLSTFWAPFLGGEQLDTVQQQGYYTLLIQQGLRIISLNTQDADLINFYNLMNESNMNKPNNQTEWLSNMLAQSASNSEKVIIIGHIPCTLKAAVNDVWCSIYQRLVEQYSGTIVGQIYGHTHDDQLAILTDMETYTKPTGVQFIAPSLTTYQNHEPGFRIYEFDYDTNQITDYYQYHCNITEANLTGNLTFSLTYQAKEMYGLSDMSPQSWFQVATQMKTDSTVFNKYYSHLSSSPNPLKPCDADCQYSMACEIFSVTSHAFDNCVNIQKNKK</sequence>
<dbReference type="PANTHER" id="PTHR10340:SF58">
    <property type="entry name" value="SPHINGOMYELIN PHOSPHODIESTERASE A"/>
    <property type="match status" value="1"/>
</dbReference>
<feature type="domain" description="Saposin B-type" evidence="15">
    <location>
        <begin position="46"/>
        <end position="166"/>
    </location>
</feature>
<evidence type="ECO:0000256" key="8">
    <source>
        <dbReference type="ARBA" id="ARBA00023157"/>
    </source>
</evidence>
<feature type="disulfide bond" evidence="13">
    <location>
        <begin position="119"/>
        <end position="130"/>
    </location>
</feature>
<feature type="chain" id="PRO_5003313217" description="Sphingomyelin phosphodiesterase" evidence="14">
    <location>
        <begin position="22"/>
        <end position="629"/>
    </location>
</feature>
<dbReference type="EMBL" id="GL883008">
    <property type="protein sequence ID" value="EGG23426.1"/>
    <property type="molecule type" value="Genomic_DNA"/>
</dbReference>
<dbReference type="AlphaFoldDB" id="F4PLK4"/>
<feature type="binding site" evidence="12">
    <location>
        <position position="337"/>
    </location>
    <ligand>
        <name>Zn(2+)</name>
        <dbReference type="ChEBI" id="CHEBI:29105"/>
        <label>2</label>
    </ligand>
</feature>
<dbReference type="Pfam" id="PF00149">
    <property type="entry name" value="Metallophos"/>
    <property type="match status" value="1"/>
</dbReference>
<dbReference type="InterPro" id="IPR045473">
    <property type="entry name" value="ASM_C"/>
</dbReference>
<dbReference type="PROSITE" id="PS50015">
    <property type="entry name" value="SAP_B"/>
    <property type="match status" value="1"/>
</dbReference>
<comment type="similarity">
    <text evidence="2 11">Belongs to the acid sphingomyelinase family.</text>
</comment>
<dbReference type="CDD" id="cd00842">
    <property type="entry name" value="MPP_ASMase"/>
    <property type="match status" value="1"/>
</dbReference>
<keyword evidence="10 11" id="KW-0326">Glycosidase</keyword>
<gene>
    <name evidence="16" type="primary">sgmA</name>
    <name evidence="16" type="ORF">DFA_05558</name>
</gene>
<dbReference type="PANTHER" id="PTHR10340">
    <property type="entry name" value="SPHINGOMYELIN PHOSPHODIESTERASE"/>
    <property type="match status" value="1"/>
</dbReference>
<dbReference type="InterPro" id="IPR041805">
    <property type="entry name" value="ASMase/PPN1_MPP"/>
</dbReference>
<accession>F4PLK4</accession>
<reference evidence="17" key="1">
    <citation type="journal article" date="2011" name="Genome Res.">
        <title>Phylogeny-wide analysis of social amoeba genomes highlights ancient origins for complex intercellular communication.</title>
        <authorList>
            <person name="Heidel A.J."/>
            <person name="Lawal H.M."/>
            <person name="Felder M."/>
            <person name="Schilde C."/>
            <person name="Helps N.R."/>
            <person name="Tunggal B."/>
            <person name="Rivero F."/>
            <person name="John U."/>
            <person name="Schleicher M."/>
            <person name="Eichinger L."/>
            <person name="Platzer M."/>
            <person name="Noegel A.A."/>
            <person name="Schaap P."/>
            <person name="Gloeckner G."/>
        </authorList>
    </citation>
    <scope>NUCLEOTIDE SEQUENCE [LARGE SCALE GENOMIC DNA]</scope>
    <source>
        <strain evidence="17">SH3</strain>
    </source>
</reference>
<evidence type="ECO:0000256" key="9">
    <source>
        <dbReference type="ARBA" id="ARBA00023180"/>
    </source>
</evidence>
<keyword evidence="3" id="KW-0964">Secreted</keyword>
<evidence type="ECO:0000256" key="12">
    <source>
        <dbReference type="PIRSR" id="PIRSR000948-1"/>
    </source>
</evidence>
<dbReference type="STRING" id="1054147.F4PLK4"/>
<keyword evidence="4 12" id="KW-0479">Metal-binding</keyword>
<feature type="disulfide bond" evidence="13">
    <location>
        <begin position="245"/>
        <end position="250"/>
    </location>
</feature>
<dbReference type="GO" id="GO:0006685">
    <property type="term" value="P:sphingomyelin catabolic process"/>
    <property type="evidence" value="ECO:0007669"/>
    <property type="project" value="UniProtKB-UniRule"/>
</dbReference>
<evidence type="ECO:0000256" key="7">
    <source>
        <dbReference type="ARBA" id="ARBA00022833"/>
    </source>
</evidence>
<dbReference type="RefSeq" id="XP_004361277.1">
    <property type="nucleotide sequence ID" value="XM_004361220.1"/>
</dbReference>
<dbReference type="Proteomes" id="UP000007797">
    <property type="component" value="Unassembled WGS sequence"/>
</dbReference>
<evidence type="ECO:0000259" key="15">
    <source>
        <dbReference type="PROSITE" id="PS50015"/>
    </source>
</evidence>
<dbReference type="GO" id="GO:0005576">
    <property type="term" value="C:extracellular region"/>
    <property type="evidence" value="ECO:0007669"/>
    <property type="project" value="UniProtKB-SubCell"/>
</dbReference>
<evidence type="ECO:0000256" key="5">
    <source>
        <dbReference type="ARBA" id="ARBA00022729"/>
    </source>
</evidence>
<dbReference type="Pfam" id="PF19272">
    <property type="entry name" value="ASMase_C"/>
    <property type="match status" value="1"/>
</dbReference>
<dbReference type="InterPro" id="IPR004843">
    <property type="entry name" value="Calcineurin-like_PHP"/>
</dbReference>
<dbReference type="InterPro" id="IPR029052">
    <property type="entry name" value="Metallo-depent_PP-like"/>
</dbReference>
<feature type="binding site" evidence="12">
    <location>
        <position position="230"/>
    </location>
    <ligand>
        <name>Zn(2+)</name>
        <dbReference type="ChEBI" id="CHEBI:29105"/>
        <label>1</label>
    </ligand>
</feature>
<comment type="cofactor">
    <cofactor evidence="12">
        <name>Zn(2+)</name>
        <dbReference type="ChEBI" id="CHEBI:29105"/>
    </cofactor>
    <text evidence="12">Binds 2 Zn(2+) ions per subunit.</text>
</comment>
<feature type="binding site" evidence="12">
    <location>
        <position position="297"/>
    </location>
    <ligand>
        <name>Zn(2+)</name>
        <dbReference type="ChEBI" id="CHEBI:29105"/>
        <label>2</label>
    </ligand>
</feature>
<protein>
    <recommendedName>
        <fullName evidence="11">Sphingomyelin phosphodiesterase</fullName>
    </recommendedName>
</protein>
<proteinExistence type="inferred from homology"/>
<evidence type="ECO:0000313" key="16">
    <source>
        <dbReference type="EMBL" id="EGG23426.1"/>
    </source>
</evidence>
<keyword evidence="5 14" id="KW-0732">Signal</keyword>
<evidence type="ECO:0000256" key="3">
    <source>
        <dbReference type="ARBA" id="ARBA00022525"/>
    </source>
</evidence>
<feature type="binding site" evidence="12">
    <location>
        <position position="478"/>
    </location>
    <ligand>
        <name>Zn(2+)</name>
        <dbReference type="ChEBI" id="CHEBI:29105"/>
        <label>1</label>
    </ligand>
</feature>
<keyword evidence="6 11" id="KW-0378">Hydrolase</keyword>
<dbReference type="InterPro" id="IPR008139">
    <property type="entry name" value="SaposinB_dom"/>
</dbReference>
<feature type="signal peptide" evidence="14">
    <location>
        <begin position="1"/>
        <end position="21"/>
    </location>
</feature>
<name>F4PLK4_CACFS</name>
<feature type="binding site" evidence="12">
    <location>
        <position position="297"/>
    </location>
    <ligand>
        <name>Zn(2+)</name>
        <dbReference type="ChEBI" id="CHEBI:29105"/>
        <label>1</label>
    </ligand>
</feature>
<comment type="subcellular location">
    <subcellularLocation>
        <location evidence="1">Secreted</location>
    </subcellularLocation>
</comment>
<dbReference type="OrthoDB" id="282973at2759"/>
<feature type="disulfide bond" evidence="13">
    <location>
        <begin position="251"/>
        <end position="266"/>
    </location>
</feature>
<dbReference type="GO" id="GO:0046872">
    <property type="term" value="F:metal ion binding"/>
    <property type="evidence" value="ECO:0007669"/>
    <property type="project" value="UniProtKB-KW"/>
</dbReference>
<evidence type="ECO:0000256" key="14">
    <source>
        <dbReference type="SAM" id="SignalP"/>
    </source>
</evidence>
<keyword evidence="7 12" id="KW-0862">Zinc</keyword>
<dbReference type="SUPFAM" id="SSF47862">
    <property type="entry name" value="Saposin"/>
    <property type="match status" value="1"/>
</dbReference>
<feature type="binding site" evidence="12">
    <location>
        <position position="441"/>
    </location>
    <ligand>
        <name>Zn(2+)</name>
        <dbReference type="ChEBI" id="CHEBI:29105"/>
        <label>2</label>
    </ligand>
</feature>
<evidence type="ECO:0000256" key="10">
    <source>
        <dbReference type="ARBA" id="ARBA00023295"/>
    </source>
</evidence>
<evidence type="ECO:0000256" key="13">
    <source>
        <dbReference type="PIRSR" id="PIRSR000948-2"/>
    </source>
</evidence>
<dbReference type="OMA" id="IMRNSEI"/>
<keyword evidence="9" id="KW-0325">Glycoprotein</keyword>
<evidence type="ECO:0000256" key="4">
    <source>
        <dbReference type="ARBA" id="ARBA00022723"/>
    </source>
</evidence>
<feature type="binding site" evidence="12">
    <location>
        <position position="476"/>
    </location>
    <ligand>
        <name>Zn(2+)</name>
        <dbReference type="ChEBI" id="CHEBI:29105"/>
        <label>2</label>
    </ligand>
</feature>